<reference evidence="2 3" key="1">
    <citation type="submission" date="2024-01" db="EMBL/GenBank/DDBJ databases">
        <title>The genomes of 5 underutilized Papilionoideae crops provide insights into root nodulation and disease resistanc.</title>
        <authorList>
            <person name="Jiang F."/>
        </authorList>
    </citation>
    <scope>NUCLEOTIDE SEQUENCE [LARGE SCALE GENOMIC DNA]</scope>
    <source>
        <strain evidence="2">DUOXIRENSHENG_FW03</strain>
        <tissue evidence="2">Leaves</tissue>
    </source>
</reference>
<sequence length="138" mass="15635">MDMSDLPLKLESVKYLLPSDLVNELFYNNNGLNQNESDDDKVVNGENEITVQTVIFPQQQSTNVVPIHEDVEKNVQVLPMQQRHTWAQIVKGEPSDRGILSDESFPPLTSTLRSQESKGGKKKQHEEASSSRNETREN</sequence>
<name>A0AAN9SDK2_PSOTE</name>
<gene>
    <name evidence="2" type="ORF">VNO78_19958</name>
</gene>
<evidence type="ECO:0000256" key="1">
    <source>
        <dbReference type="SAM" id="MobiDB-lite"/>
    </source>
</evidence>
<dbReference type="Proteomes" id="UP001386955">
    <property type="component" value="Unassembled WGS sequence"/>
</dbReference>
<dbReference type="EMBL" id="JAYMYS010000005">
    <property type="protein sequence ID" value="KAK7391542.1"/>
    <property type="molecule type" value="Genomic_DNA"/>
</dbReference>
<accession>A0AAN9SDK2</accession>
<feature type="region of interest" description="Disordered" evidence="1">
    <location>
        <begin position="92"/>
        <end position="138"/>
    </location>
</feature>
<evidence type="ECO:0000313" key="3">
    <source>
        <dbReference type="Proteomes" id="UP001386955"/>
    </source>
</evidence>
<evidence type="ECO:0000313" key="2">
    <source>
        <dbReference type="EMBL" id="KAK7391542.1"/>
    </source>
</evidence>
<comment type="caution">
    <text evidence="2">The sequence shown here is derived from an EMBL/GenBank/DDBJ whole genome shotgun (WGS) entry which is preliminary data.</text>
</comment>
<feature type="compositionally biased region" description="Basic and acidic residues" evidence="1">
    <location>
        <begin position="115"/>
        <end position="138"/>
    </location>
</feature>
<organism evidence="2 3">
    <name type="scientific">Psophocarpus tetragonolobus</name>
    <name type="common">Winged bean</name>
    <name type="synonym">Dolichos tetragonolobus</name>
    <dbReference type="NCBI Taxonomy" id="3891"/>
    <lineage>
        <taxon>Eukaryota</taxon>
        <taxon>Viridiplantae</taxon>
        <taxon>Streptophyta</taxon>
        <taxon>Embryophyta</taxon>
        <taxon>Tracheophyta</taxon>
        <taxon>Spermatophyta</taxon>
        <taxon>Magnoliopsida</taxon>
        <taxon>eudicotyledons</taxon>
        <taxon>Gunneridae</taxon>
        <taxon>Pentapetalae</taxon>
        <taxon>rosids</taxon>
        <taxon>fabids</taxon>
        <taxon>Fabales</taxon>
        <taxon>Fabaceae</taxon>
        <taxon>Papilionoideae</taxon>
        <taxon>50 kb inversion clade</taxon>
        <taxon>NPAAA clade</taxon>
        <taxon>indigoferoid/millettioid clade</taxon>
        <taxon>Phaseoleae</taxon>
        <taxon>Psophocarpus</taxon>
    </lineage>
</organism>
<keyword evidence="3" id="KW-1185">Reference proteome</keyword>
<protein>
    <submittedName>
        <fullName evidence="2">Uncharacterized protein</fullName>
    </submittedName>
</protein>
<proteinExistence type="predicted"/>
<dbReference type="AlphaFoldDB" id="A0AAN9SDK2"/>